<dbReference type="Proteomes" id="UP001217089">
    <property type="component" value="Unassembled WGS sequence"/>
</dbReference>
<evidence type="ECO:0000259" key="1">
    <source>
        <dbReference type="Pfam" id="PF05225"/>
    </source>
</evidence>
<evidence type="ECO:0000313" key="3">
    <source>
        <dbReference type="Proteomes" id="UP001217089"/>
    </source>
</evidence>
<proteinExistence type="predicted"/>
<keyword evidence="3" id="KW-1185">Reference proteome</keyword>
<gene>
    <name evidence="2" type="ORF">KUTeg_005924</name>
</gene>
<accession>A0ABQ9FIY7</accession>
<comment type="caution">
    <text evidence="2">The sequence shown here is derived from an EMBL/GenBank/DDBJ whole genome shotgun (WGS) entry which is preliminary data.</text>
</comment>
<dbReference type="Pfam" id="PF05225">
    <property type="entry name" value="HTH_psq"/>
    <property type="match status" value="1"/>
</dbReference>
<reference evidence="2 3" key="1">
    <citation type="submission" date="2022-12" db="EMBL/GenBank/DDBJ databases">
        <title>Chromosome-level genome of Tegillarca granosa.</title>
        <authorList>
            <person name="Kim J."/>
        </authorList>
    </citation>
    <scope>NUCLEOTIDE SEQUENCE [LARGE SCALE GENOMIC DNA]</scope>
    <source>
        <strain evidence="2">Teg-2019</strain>
        <tissue evidence="2">Adductor muscle</tissue>
    </source>
</reference>
<dbReference type="Gene3D" id="1.10.10.60">
    <property type="entry name" value="Homeodomain-like"/>
    <property type="match status" value="1"/>
</dbReference>
<dbReference type="EMBL" id="JARBDR010000327">
    <property type="protein sequence ID" value="KAJ8316517.1"/>
    <property type="molecule type" value="Genomic_DNA"/>
</dbReference>
<protein>
    <recommendedName>
        <fullName evidence="1">HTH psq-type domain-containing protein</fullName>
    </recommendedName>
</protein>
<evidence type="ECO:0000313" key="2">
    <source>
        <dbReference type="EMBL" id="KAJ8316517.1"/>
    </source>
</evidence>
<sequence length="65" mass="7385">MEDLQNAVEAVKSGKLSFRKEASIKYRVPVMTINDRVNNKVDVMTRAGRTTILTTEMETKLVDKI</sequence>
<feature type="domain" description="HTH psq-type" evidence="1">
    <location>
        <begin position="2"/>
        <end position="44"/>
    </location>
</feature>
<name>A0ABQ9FIY7_TEGGR</name>
<dbReference type="InterPro" id="IPR009057">
    <property type="entry name" value="Homeodomain-like_sf"/>
</dbReference>
<dbReference type="SUPFAM" id="SSF46689">
    <property type="entry name" value="Homeodomain-like"/>
    <property type="match status" value="1"/>
</dbReference>
<dbReference type="InterPro" id="IPR007889">
    <property type="entry name" value="HTH_Psq"/>
</dbReference>
<organism evidence="2 3">
    <name type="scientific">Tegillarca granosa</name>
    <name type="common">Malaysian cockle</name>
    <name type="synonym">Anadara granosa</name>
    <dbReference type="NCBI Taxonomy" id="220873"/>
    <lineage>
        <taxon>Eukaryota</taxon>
        <taxon>Metazoa</taxon>
        <taxon>Spiralia</taxon>
        <taxon>Lophotrochozoa</taxon>
        <taxon>Mollusca</taxon>
        <taxon>Bivalvia</taxon>
        <taxon>Autobranchia</taxon>
        <taxon>Pteriomorphia</taxon>
        <taxon>Arcoida</taxon>
        <taxon>Arcoidea</taxon>
        <taxon>Arcidae</taxon>
        <taxon>Tegillarca</taxon>
    </lineage>
</organism>